<dbReference type="OrthoDB" id="290451at2759"/>
<sequence>MDDIKLPTRAYLRKEAHEDIKGHFHFIGNQISDNELKSAIPFFYCEENGHEQNQLDCVCVEENCSYKGLTCFRCVNYKHNNHRDSIIPLHNFVGDLVKNQTDKQKVLQEELQKCNRFKDFVINQVREYVDDMIEHFQNFVSRVLKYHSIFSNQFEDAMIKSDVIIHKILYKQHIRRDYFNRYIKEAVENINNQDKLKKEQYKAPSDYSYASIRNLQQKKDREYILRDYEKAYEYSNSFQSELMQVSKELKFILNDNAKHIKEKIDLHKLSYNIPQFDDSLNQIQNQFKKQFQGKLENIFGSNPVQMPKIENLGHVKGLDSIDSLLRNNSMSSQSMLRLPRYLEQQSSETLQCLINQQRKKVTIGRLFSSVASASIMKLNQISTNQREISCVCAMSDDIICVAGRFNPQIEFYKTSDKSFLMSIDTNTKQGIKCLLSLKRDKENPGEWQPIIVAGTYYDDASLLSYRIDVLRTMDNKIQLSYKDYKQFEKKYNEAVTCLECLYTNEFFVAGYSSGTVAVFSTQNSIPLSVLSNIYEGPVNTLLTIEPGKMYLSTSQDKIRYHYIQHMNHEKVEQKLTAFFVSTYPISCIQHTTGLNEDGSYLKFKHFLTSDLASRYQSKSEQSGILRILRMVENQNALSEEGHLQIYNEDLDNNTIQDMILIEPRKKNRTIYLITFGSKHRIKLWEIKSAFTQTLKLWEKNIHDFLQPPGANAIKAKLLYETLEFTNLKFSDVGPKVQLLSAYESTYNGKILIKFCTVDHASKSDVQIFDLEFLVTYS</sequence>
<organism evidence="1 2">
    <name type="scientific">Pseudocohnilembus persalinus</name>
    <name type="common">Ciliate</name>
    <dbReference type="NCBI Taxonomy" id="266149"/>
    <lineage>
        <taxon>Eukaryota</taxon>
        <taxon>Sar</taxon>
        <taxon>Alveolata</taxon>
        <taxon>Ciliophora</taxon>
        <taxon>Intramacronucleata</taxon>
        <taxon>Oligohymenophorea</taxon>
        <taxon>Scuticociliatia</taxon>
        <taxon>Philasterida</taxon>
        <taxon>Pseudocohnilembidae</taxon>
        <taxon>Pseudocohnilembus</taxon>
    </lineage>
</organism>
<keyword evidence="2" id="KW-1185">Reference proteome</keyword>
<comment type="caution">
    <text evidence="1">The sequence shown here is derived from an EMBL/GenBank/DDBJ whole genome shotgun (WGS) entry which is preliminary data.</text>
</comment>
<reference evidence="1 2" key="1">
    <citation type="journal article" date="2015" name="Sci. Rep.">
        <title>Genome of the facultative scuticociliatosis pathogen Pseudocohnilembus persalinus provides insight into its virulence through horizontal gene transfer.</title>
        <authorList>
            <person name="Xiong J."/>
            <person name="Wang G."/>
            <person name="Cheng J."/>
            <person name="Tian M."/>
            <person name="Pan X."/>
            <person name="Warren A."/>
            <person name="Jiang C."/>
            <person name="Yuan D."/>
            <person name="Miao W."/>
        </authorList>
    </citation>
    <scope>NUCLEOTIDE SEQUENCE [LARGE SCALE GENOMIC DNA]</scope>
    <source>
        <strain evidence="1">36N120E</strain>
    </source>
</reference>
<dbReference type="Gene3D" id="2.130.10.10">
    <property type="entry name" value="YVTN repeat-like/Quinoprotein amine dehydrogenase"/>
    <property type="match status" value="1"/>
</dbReference>
<dbReference type="AlphaFoldDB" id="A0A0V0QXM8"/>
<name>A0A0V0QXM8_PSEPJ</name>
<dbReference type="InParanoid" id="A0A0V0QXM8"/>
<dbReference type="SUPFAM" id="SSF50978">
    <property type="entry name" value="WD40 repeat-like"/>
    <property type="match status" value="1"/>
</dbReference>
<protein>
    <submittedName>
        <fullName evidence="1">WD40-repeat-containing domain</fullName>
    </submittedName>
</protein>
<evidence type="ECO:0000313" key="2">
    <source>
        <dbReference type="Proteomes" id="UP000054937"/>
    </source>
</evidence>
<dbReference type="EMBL" id="LDAU01000090">
    <property type="protein sequence ID" value="KRX07003.1"/>
    <property type="molecule type" value="Genomic_DNA"/>
</dbReference>
<dbReference type="OMA" id="KSHIIAH"/>
<evidence type="ECO:0000313" key="1">
    <source>
        <dbReference type="EMBL" id="KRX07003.1"/>
    </source>
</evidence>
<gene>
    <name evidence="1" type="ORF">PPERSA_07166</name>
</gene>
<proteinExistence type="predicted"/>
<dbReference type="InterPro" id="IPR036322">
    <property type="entry name" value="WD40_repeat_dom_sf"/>
</dbReference>
<accession>A0A0V0QXM8</accession>
<dbReference type="InterPro" id="IPR015943">
    <property type="entry name" value="WD40/YVTN_repeat-like_dom_sf"/>
</dbReference>
<dbReference type="Proteomes" id="UP000054937">
    <property type="component" value="Unassembled WGS sequence"/>
</dbReference>